<dbReference type="AlphaFoldDB" id="A0ABD2XEJ1"/>
<reference evidence="1 2" key="1">
    <citation type="journal article" date="2024" name="bioRxiv">
        <title>A reference genome for Trichogramma kaykai: A tiny desert-dwelling parasitoid wasp with competing sex-ratio distorters.</title>
        <authorList>
            <person name="Culotta J."/>
            <person name="Lindsey A.R."/>
        </authorList>
    </citation>
    <scope>NUCLEOTIDE SEQUENCE [LARGE SCALE GENOMIC DNA]</scope>
    <source>
        <strain evidence="1 2">KSX58</strain>
    </source>
</reference>
<name>A0ABD2XEJ1_9HYME</name>
<dbReference type="EMBL" id="JBJJXI010000030">
    <property type="protein sequence ID" value="KAL3403369.1"/>
    <property type="molecule type" value="Genomic_DNA"/>
</dbReference>
<keyword evidence="2" id="KW-1185">Reference proteome</keyword>
<evidence type="ECO:0000313" key="2">
    <source>
        <dbReference type="Proteomes" id="UP001627154"/>
    </source>
</evidence>
<protein>
    <submittedName>
        <fullName evidence="1">Uncharacterized protein</fullName>
    </submittedName>
</protein>
<sequence>MSRVEARGNCQPTTITTNAPTYVLRHPITTITINRHRQLPISSKIELQQLYETVKASQRATVNDRCFCSCSLGQQQQQQQQPQVKCKFCRPSVAQQHPAASQQRYPVVLNPRIYPHLHQQFTHAPRTPQIC</sequence>
<organism evidence="1 2">
    <name type="scientific">Trichogramma kaykai</name>
    <dbReference type="NCBI Taxonomy" id="54128"/>
    <lineage>
        <taxon>Eukaryota</taxon>
        <taxon>Metazoa</taxon>
        <taxon>Ecdysozoa</taxon>
        <taxon>Arthropoda</taxon>
        <taxon>Hexapoda</taxon>
        <taxon>Insecta</taxon>
        <taxon>Pterygota</taxon>
        <taxon>Neoptera</taxon>
        <taxon>Endopterygota</taxon>
        <taxon>Hymenoptera</taxon>
        <taxon>Apocrita</taxon>
        <taxon>Proctotrupomorpha</taxon>
        <taxon>Chalcidoidea</taxon>
        <taxon>Trichogrammatidae</taxon>
        <taxon>Trichogramma</taxon>
    </lineage>
</organism>
<dbReference type="Proteomes" id="UP001627154">
    <property type="component" value="Unassembled WGS sequence"/>
</dbReference>
<evidence type="ECO:0000313" key="1">
    <source>
        <dbReference type="EMBL" id="KAL3403369.1"/>
    </source>
</evidence>
<gene>
    <name evidence="1" type="ORF">TKK_003667</name>
</gene>
<accession>A0ABD2XEJ1</accession>
<comment type="caution">
    <text evidence="1">The sequence shown here is derived from an EMBL/GenBank/DDBJ whole genome shotgun (WGS) entry which is preliminary data.</text>
</comment>
<proteinExistence type="predicted"/>